<dbReference type="AlphaFoldDB" id="A0A2C9KPT4"/>
<name>A0A2C9KPT4_BIOGL</name>
<dbReference type="KEGG" id="bgt:106063422"/>
<reference evidence="1" key="1">
    <citation type="submission" date="2020-05" db="UniProtKB">
        <authorList>
            <consortium name="EnsemblMetazoa"/>
        </authorList>
    </citation>
    <scope>IDENTIFICATION</scope>
    <source>
        <strain evidence="1">BB02</strain>
    </source>
</reference>
<dbReference type="Proteomes" id="UP000076420">
    <property type="component" value="Unassembled WGS sequence"/>
</dbReference>
<proteinExistence type="predicted"/>
<sequence length="109" mass="11350">MEKNCNKSCGCGGIGEPEKCEPNEQCNEPGYLDKSCQCICQKGVDCTQVEQAVGGGKGTGSEKCEPNEQCNEPGYLDKSCQCICPKGVDCTKVEQAVGGGKGTGLGAYK</sequence>
<dbReference type="VEuPathDB" id="VectorBase:BGLB022136"/>
<organism evidence="1 2">
    <name type="scientific">Biomphalaria glabrata</name>
    <name type="common">Bloodfluke planorb</name>
    <name type="synonym">Freshwater snail</name>
    <dbReference type="NCBI Taxonomy" id="6526"/>
    <lineage>
        <taxon>Eukaryota</taxon>
        <taxon>Metazoa</taxon>
        <taxon>Spiralia</taxon>
        <taxon>Lophotrochozoa</taxon>
        <taxon>Mollusca</taxon>
        <taxon>Gastropoda</taxon>
        <taxon>Heterobranchia</taxon>
        <taxon>Euthyneura</taxon>
        <taxon>Panpulmonata</taxon>
        <taxon>Hygrophila</taxon>
        <taxon>Lymnaeoidea</taxon>
        <taxon>Planorbidae</taxon>
        <taxon>Biomphalaria</taxon>
    </lineage>
</organism>
<dbReference type="EnsemblMetazoa" id="BGLB022136-RA">
    <property type="protein sequence ID" value="BGLB022136-PA"/>
    <property type="gene ID" value="BGLB022136"/>
</dbReference>
<gene>
    <name evidence="1" type="primary">106063422</name>
</gene>
<evidence type="ECO:0000313" key="1">
    <source>
        <dbReference type="EnsemblMetazoa" id="BGLB022136-PA"/>
    </source>
</evidence>
<evidence type="ECO:0000313" key="2">
    <source>
        <dbReference type="Proteomes" id="UP000076420"/>
    </source>
</evidence>
<accession>A0A2C9KPT4</accession>
<protein>
    <submittedName>
        <fullName evidence="1">Uncharacterized protein</fullName>
    </submittedName>
</protein>